<proteinExistence type="predicted"/>
<protein>
    <submittedName>
        <fullName evidence="3">Uncharacterized protein</fullName>
    </submittedName>
</protein>
<accession>A0A7I4XY55</accession>
<evidence type="ECO:0000313" key="2">
    <source>
        <dbReference type="Proteomes" id="UP000025227"/>
    </source>
</evidence>
<dbReference type="WBParaSite" id="HCON_00022590-00001">
    <property type="protein sequence ID" value="HCON_00022590-00001"/>
    <property type="gene ID" value="HCON_00022590"/>
</dbReference>
<evidence type="ECO:0000256" key="1">
    <source>
        <dbReference type="SAM" id="MobiDB-lite"/>
    </source>
</evidence>
<evidence type="ECO:0000313" key="3">
    <source>
        <dbReference type="WBParaSite" id="HCON_00022590-00001"/>
    </source>
</evidence>
<feature type="region of interest" description="Disordered" evidence="1">
    <location>
        <begin position="135"/>
        <end position="154"/>
    </location>
</feature>
<reference evidence="3" key="1">
    <citation type="submission" date="2020-12" db="UniProtKB">
        <authorList>
            <consortium name="WormBaseParasite"/>
        </authorList>
    </citation>
    <scope>IDENTIFICATION</scope>
    <source>
        <strain evidence="3">MHco3</strain>
    </source>
</reference>
<dbReference type="Proteomes" id="UP000025227">
    <property type="component" value="Unplaced"/>
</dbReference>
<sequence length="154" mass="17930">MGTHHPALTLERRILRTPDQIDQASIIKAIGRRILTIEQLHSPSSEALQMETNIQIPRALQSSHELTERYWEKWRTHYLAALREQTVRASTISQQQERRISSLTNLEHKVKETWDHCLQKQEEIKSMLKDFIKVSHSVAHPPSPVTPSRRSNET</sequence>
<name>A0A7I4XY55_HAECO</name>
<dbReference type="AlphaFoldDB" id="A0A7I4XY55"/>
<keyword evidence="2" id="KW-1185">Reference proteome</keyword>
<dbReference type="OrthoDB" id="5872033at2759"/>
<organism evidence="2 3">
    <name type="scientific">Haemonchus contortus</name>
    <name type="common">Barber pole worm</name>
    <dbReference type="NCBI Taxonomy" id="6289"/>
    <lineage>
        <taxon>Eukaryota</taxon>
        <taxon>Metazoa</taxon>
        <taxon>Ecdysozoa</taxon>
        <taxon>Nematoda</taxon>
        <taxon>Chromadorea</taxon>
        <taxon>Rhabditida</taxon>
        <taxon>Rhabditina</taxon>
        <taxon>Rhabditomorpha</taxon>
        <taxon>Strongyloidea</taxon>
        <taxon>Trichostrongylidae</taxon>
        <taxon>Haemonchus</taxon>
    </lineage>
</organism>